<organism evidence="1 2">
    <name type="scientific">Holdemania filiformis</name>
    <dbReference type="NCBI Taxonomy" id="61171"/>
    <lineage>
        <taxon>Bacteria</taxon>
        <taxon>Bacillati</taxon>
        <taxon>Bacillota</taxon>
        <taxon>Erysipelotrichia</taxon>
        <taxon>Erysipelotrichales</taxon>
        <taxon>Erysipelotrichaceae</taxon>
        <taxon>Holdemania</taxon>
    </lineage>
</organism>
<evidence type="ECO:0000313" key="1">
    <source>
        <dbReference type="EMBL" id="RGR75593.1"/>
    </source>
</evidence>
<sequence>MKPFLLDFWLHYKRVDHNPPSFELTANLQFRHPSEKPPFYHGPILPRPDLMMTAIEKESPVDLLSFFISRKQTRESKEATAGILSSAADRNSLFLNKSKMKAKKIEIRLPGAFLFPFHQE</sequence>
<gene>
    <name evidence="1" type="ORF">DWY25_04990</name>
</gene>
<evidence type="ECO:0000313" key="2">
    <source>
        <dbReference type="Proteomes" id="UP000284178"/>
    </source>
</evidence>
<dbReference type="AlphaFoldDB" id="A0A412G4J7"/>
<name>A0A412G4J7_9FIRM</name>
<keyword evidence="2" id="KW-1185">Reference proteome</keyword>
<proteinExistence type="predicted"/>
<reference evidence="1 2" key="1">
    <citation type="submission" date="2018-08" db="EMBL/GenBank/DDBJ databases">
        <title>A genome reference for cultivated species of the human gut microbiota.</title>
        <authorList>
            <person name="Zou Y."/>
            <person name="Xue W."/>
            <person name="Luo G."/>
        </authorList>
    </citation>
    <scope>NUCLEOTIDE SEQUENCE [LARGE SCALE GENOMIC DNA]</scope>
    <source>
        <strain evidence="1 2">AF24-29</strain>
    </source>
</reference>
<comment type="caution">
    <text evidence="1">The sequence shown here is derived from an EMBL/GenBank/DDBJ whole genome shotgun (WGS) entry which is preliminary data.</text>
</comment>
<dbReference type="EMBL" id="QRUP01000004">
    <property type="protein sequence ID" value="RGR75593.1"/>
    <property type="molecule type" value="Genomic_DNA"/>
</dbReference>
<accession>A0A412G4J7</accession>
<protein>
    <submittedName>
        <fullName evidence="1">Uncharacterized protein</fullName>
    </submittedName>
</protein>
<dbReference type="Proteomes" id="UP000284178">
    <property type="component" value="Unassembled WGS sequence"/>
</dbReference>